<evidence type="ECO:0000256" key="11">
    <source>
        <dbReference type="ARBA" id="ARBA00030193"/>
    </source>
</evidence>
<dbReference type="EC" id="2.5.1.15" evidence="5"/>
<keyword evidence="9" id="KW-0460">Magnesium</keyword>
<evidence type="ECO:0000256" key="8">
    <source>
        <dbReference type="ARBA" id="ARBA00022723"/>
    </source>
</evidence>
<dbReference type="Proteomes" id="UP000606463">
    <property type="component" value="Unassembled WGS sequence"/>
</dbReference>
<dbReference type="GO" id="GO:0004156">
    <property type="term" value="F:dihydropteroate synthase activity"/>
    <property type="evidence" value="ECO:0007669"/>
    <property type="project" value="UniProtKB-EC"/>
</dbReference>
<dbReference type="AlphaFoldDB" id="A0A9D0YPH0"/>
<dbReference type="PROSITE" id="PS00792">
    <property type="entry name" value="DHPS_1"/>
    <property type="match status" value="1"/>
</dbReference>
<accession>A0A9D0YPH0</accession>
<dbReference type="FunFam" id="3.20.20.20:FF:000006">
    <property type="entry name" value="Dihydropteroate synthase"/>
    <property type="match status" value="1"/>
</dbReference>
<evidence type="ECO:0000313" key="14">
    <source>
        <dbReference type="Proteomes" id="UP000606463"/>
    </source>
</evidence>
<dbReference type="SUPFAM" id="SSF51717">
    <property type="entry name" value="Dihydropteroate synthetase-like"/>
    <property type="match status" value="1"/>
</dbReference>
<keyword evidence="10" id="KW-0289">Folate biosynthesis</keyword>
<dbReference type="InterPro" id="IPR011005">
    <property type="entry name" value="Dihydropteroate_synth-like_sf"/>
</dbReference>
<comment type="similarity">
    <text evidence="4">Belongs to the DHPS family.</text>
</comment>
<dbReference type="InterPro" id="IPR045031">
    <property type="entry name" value="DHP_synth-like"/>
</dbReference>
<keyword evidence="8" id="KW-0479">Metal-binding</keyword>
<dbReference type="NCBIfam" id="TIGR01496">
    <property type="entry name" value="DHPS"/>
    <property type="match status" value="1"/>
</dbReference>
<dbReference type="Gene3D" id="3.20.20.20">
    <property type="entry name" value="Dihydropteroate synthase-like"/>
    <property type="match status" value="1"/>
</dbReference>
<evidence type="ECO:0000256" key="10">
    <source>
        <dbReference type="ARBA" id="ARBA00022909"/>
    </source>
</evidence>
<evidence type="ECO:0000256" key="5">
    <source>
        <dbReference type="ARBA" id="ARBA00012458"/>
    </source>
</evidence>
<reference evidence="13" key="1">
    <citation type="journal article" date="2020" name="ISME J.">
        <title>Gammaproteobacteria mediating utilization of methyl-, sulfur- and petroleum organic compounds in deep ocean hydrothermal plumes.</title>
        <authorList>
            <person name="Zhou Z."/>
            <person name="Liu Y."/>
            <person name="Pan J."/>
            <person name="Cron B.R."/>
            <person name="Toner B.M."/>
            <person name="Anantharaman K."/>
            <person name="Breier J.A."/>
            <person name="Dick G.J."/>
            <person name="Li M."/>
        </authorList>
    </citation>
    <scope>NUCLEOTIDE SEQUENCE</scope>
    <source>
        <strain evidence="13">SZUA-1501</strain>
    </source>
</reference>
<proteinExistence type="inferred from homology"/>
<evidence type="ECO:0000256" key="2">
    <source>
        <dbReference type="ARBA" id="ARBA00001946"/>
    </source>
</evidence>
<evidence type="ECO:0000313" key="13">
    <source>
        <dbReference type="EMBL" id="HIP98508.1"/>
    </source>
</evidence>
<evidence type="ECO:0000256" key="3">
    <source>
        <dbReference type="ARBA" id="ARBA00004763"/>
    </source>
</evidence>
<dbReference type="PROSITE" id="PS50972">
    <property type="entry name" value="PTERIN_BINDING"/>
    <property type="match status" value="1"/>
</dbReference>
<sequence>MELRIRNFDSYEETYRYLLRALAVHEKLVPFLAEKTNAFNILVENFPKQHLKELIKASEKSCVKVAYPTLLELAPDYITLLLIGSEYDFKTLAKELKNYPQLNGLAVELIKTVQRYKKRTFRVTYKGKVLPLGLKTHIMGIVNVTPDSFSDGGENFSTKAAVEKALKLAHEGADIIDIGGESTRPGAKPISAEEEFKRVLPVVRELKKELERQKLEKVWISVDTYKSEVANAVLQEGADIINDISGLTFDPRMVDIVIKHRAPVVVNHIKGTPQTWRDMEISYTDVVGEIISFWNKQIVLLMERGYDDRSKIICDPGIGFGKLSEHNIEILKRFDEFRVIGQPLMVGVSRKSFIGLIYETLLNKKSEAKERLFGSLGALAPAVIGGANIVRVHDVAQTREFLAVLDSIRTYDPYYFG</sequence>
<gene>
    <name evidence="13" type="primary">folP</name>
    <name evidence="13" type="ORF">EYH37_03995</name>
</gene>
<evidence type="ECO:0000259" key="12">
    <source>
        <dbReference type="PROSITE" id="PS50972"/>
    </source>
</evidence>
<evidence type="ECO:0000256" key="9">
    <source>
        <dbReference type="ARBA" id="ARBA00022842"/>
    </source>
</evidence>
<dbReference type="GO" id="GO:0046872">
    <property type="term" value="F:metal ion binding"/>
    <property type="evidence" value="ECO:0007669"/>
    <property type="project" value="UniProtKB-KW"/>
</dbReference>
<comment type="pathway">
    <text evidence="3">Cofactor biosynthesis; tetrahydrofolate biosynthesis; 7,8-dihydrofolate from 2-amino-4-hydroxy-6-hydroxymethyl-7,8-dihydropteridine diphosphate and 4-aminobenzoate: step 1/2.</text>
</comment>
<dbReference type="CDD" id="cd00739">
    <property type="entry name" value="DHPS"/>
    <property type="match status" value="1"/>
</dbReference>
<dbReference type="PROSITE" id="PS00793">
    <property type="entry name" value="DHPS_2"/>
    <property type="match status" value="1"/>
</dbReference>
<dbReference type="PANTHER" id="PTHR20941:SF1">
    <property type="entry name" value="FOLIC ACID SYNTHESIS PROTEIN FOL1"/>
    <property type="match status" value="1"/>
</dbReference>
<evidence type="ECO:0000256" key="1">
    <source>
        <dbReference type="ARBA" id="ARBA00000012"/>
    </source>
</evidence>
<dbReference type="PANTHER" id="PTHR20941">
    <property type="entry name" value="FOLATE SYNTHESIS PROTEINS"/>
    <property type="match status" value="1"/>
</dbReference>
<evidence type="ECO:0000256" key="4">
    <source>
        <dbReference type="ARBA" id="ARBA00009503"/>
    </source>
</evidence>
<name>A0A9D0YPH0_AQUAO</name>
<dbReference type="Pfam" id="PF00809">
    <property type="entry name" value="Pterin_bind"/>
    <property type="match status" value="1"/>
</dbReference>
<keyword evidence="7 13" id="KW-0808">Transferase</keyword>
<dbReference type="InterPro" id="IPR006390">
    <property type="entry name" value="DHP_synth_dom"/>
</dbReference>
<dbReference type="GO" id="GO:0046654">
    <property type="term" value="P:tetrahydrofolate biosynthetic process"/>
    <property type="evidence" value="ECO:0007669"/>
    <property type="project" value="TreeGrafter"/>
</dbReference>
<evidence type="ECO:0000256" key="6">
    <source>
        <dbReference type="ARBA" id="ARBA00016919"/>
    </source>
</evidence>
<feature type="domain" description="Pterin-binding" evidence="12">
    <location>
        <begin position="136"/>
        <end position="403"/>
    </location>
</feature>
<protein>
    <recommendedName>
        <fullName evidence="6">Dihydropteroate synthase</fullName>
        <ecNumber evidence="5">2.5.1.15</ecNumber>
    </recommendedName>
    <alternativeName>
        <fullName evidence="11">Dihydropteroate pyrophosphorylase</fullName>
    </alternativeName>
</protein>
<dbReference type="InterPro" id="IPR000489">
    <property type="entry name" value="Pterin-binding_dom"/>
</dbReference>
<organism evidence="13 14">
    <name type="scientific">Aquifex aeolicus</name>
    <dbReference type="NCBI Taxonomy" id="63363"/>
    <lineage>
        <taxon>Bacteria</taxon>
        <taxon>Pseudomonadati</taxon>
        <taxon>Aquificota</taxon>
        <taxon>Aquificia</taxon>
        <taxon>Aquificales</taxon>
        <taxon>Aquificaceae</taxon>
        <taxon>Aquifex</taxon>
    </lineage>
</organism>
<comment type="cofactor">
    <cofactor evidence="2">
        <name>Mg(2+)</name>
        <dbReference type="ChEBI" id="CHEBI:18420"/>
    </cofactor>
</comment>
<dbReference type="GO" id="GO:0005829">
    <property type="term" value="C:cytosol"/>
    <property type="evidence" value="ECO:0007669"/>
    <property type="project" value="TreeGrafter"/>
</dbReference>
<evidence type="ECO:0000256" key="7">
    <source>
        <dbReference type="ARBA" id="ARBA00022679"/>
    </source>
</evidence>
<comment type="catalytic activity">
    <reaction evidence="1">
        <text>(7,8-dihydropterin-6-yl)methyl diphosphate + 4-aminobenzoate = 7,8-dihydropteroate + diphosphate</text>
        <dbReference type="Rhea" id="RHEA:19949"/>
        <dbReference type="ChEBI" id="CHEBI:17836"/>
        <dbReference type="ChEBI" id="CHEBI:17839"/>
        <dbReference type="ChEBI" id="CHEBI:33019"/>
        <dbReference type="ChEBI" id="CHEBI:72950"/>
        <dbReference type="EC" id="2.5.1.15"/>
    </reaction>
</comment>
<comment type="caution">
    <text evidence="13">The sequence shown here is derived from an EMBL/GenBank/DDBJ whole genome shotgun (WGS) entry which is preliminary data.</text>
</comment>
<dbReference type="EMBL" id="DQVE01000043">
    <property type="protein sequence ID" value="HIP98508.1"/>
    <property type="molecule type" value="Genomic_DNA"/>
</dbReference>
<dbReference type="GO" id="GO:0046656">
    <property type="term" value="P:folic acid biosynthetic process"/>
    <property type="evidence" value="ECO:0007669"/>
    <property type="project" value="UniProtKB-KW"/>
</dbReference>